<dbReference type="InterPro" id="IPR050647">
    <property type="entry name" value="Plant_LRR-RLKs"/>
</dbReference>
<keyword evidence="3" id="KW-0723">Serine/threonine-protein kinase</keyword>
<keyword evidence="7 20" id="KW-0812">Transmembrane</keyword>
<evidence type="ECO:0000256" key="15">
    <source>
        <dbReference type="ARBA" id="ARBA00023170"/>
    </source>
</evidence>
<dbReference type="InterPro" id="IPR000719">
    <property type="entry name" value="Prot_kinase_dom"/>
</dbReference>
<evidence type="ECO:0000259" key="22">
    <source>
        <dbReference type="PROSITE" id="PS50011"/>
    </source>
</evidence>
<evidence type="ECO:0000256" key="6">
    <source>
        <dbReference type="ARBA" id="ARBA00022679"/>
    </source>
</evidence>
<keyword evidence="8 21" id="KW-0732">Signal</keyword>
<dbReference type="PANTHER" id="PTHR48056:SF42">
    <property type="entry name" value="MDIS1-INTERACTING RECEPTOR LIKE KINASE 2-LIKE"/>
    <property type="match status" value="1"/>
</dbReference>
<proteinExistence type="predicted"/>
<evidence type="ECO:0000256" key="20">
    <source>
        <dbReference type="SAM" id="Phobius"/>
    </source>
</evidence>
<keyword evidence="16" id="KW-0325">Glycoprotein</keyword>
<protein>
    <recommendedName>
        <fullName evidence="2">non-specific serine/threonine protein kinase</fullName>
        <ecNumber evidence="2">2.7.11.1</ecNumber>
    </recommendedName>
</protein>
<dbReference type="AlphaFoldDB" id="A0A9Q0QPS1"/>
<feature type="chain" id="PRO_5040406938" description="non-specific serine/threonine protein kinase" evidence="21">
    <location>
        <begin position="17"/>
        <end position="648"/>
    </location>
</feature>
<evidence type="ECO:0000256" key="9">
    <source>
        <dbReference type="ARBA" id="ARBA00022737"/>
    </source>
</evidence>
<evidence type="ECO:0000256" key="14">
    <source>
        <dbReference type="ARBA" id="ARBA00023136"/>
    </source>
</evidence>
<dbReference type="EMBL" id="JAMYWD010000007">
    <property type="protein sequence ID" value="KAJ4967480.1"/>
    <property type="molecule type" value="Genomic_DNA"/>
</dbReference>
<feature type="transmembrane region" description="Helical" evidence="20">
    <location>
        <begin position="304"/>
        <end position="326"/>
    </location>
</feature>
<evidence type="ECO:0000256" key="5">
    <source>
        <dbReference type="ARBA" id="ARBA00022614"/>
    </source>
</evidence>
<dbReference type="FunFam" id="3.80.10.10:FF:000400">
    <property type="entry name" value="Nuclear pore complex protein NUP107"/>
    <property type="match status" value="1"/>
</dbReference>
<keyword evidence="5" id="KW-0433">Leucine-rich repeat</keyword>
<feature type="signal peptide" evidence="21">
    <location>
        <begin position="1"/>
        <end position="16"/>
    </location>
</feature>
<dbReference type="InterPro" id="IPR013210">
    <property type="entry name" value="LRR_N_plant-typ"/>
</dbReference>
<dbReference type="OrthoDB" id="676979at2759"/>
<keyword evidence="9" id="KW-0677">Repeat</keyword>
<reference evidence="23" key="1">
    <citation type="journal article" date="2023" name="Plant J.">
        <title>The genome of the king protea, Protea cynaroides.</title>
        <authorList>
            <person name="Chang J."/>
            <person name="Duong T.A."/>
            <person name="Schoeman C."/>
            <person name="Ma X."/>
            <person name="Roodt D."/>
            <person name="Barker N."/>
            <person name="Li Z."/>
            <person name="Van de Peer Y."/>
            <person name="Mizrachi E."/>
        </authorList>
    </citation>
    <scope>NUCLEOTIDE SEQUENCE</scope>
    <source>
        <tissue evidence="23">Young leaves</tissue>
    </source>
</reference>
<dbReference type="PROSITE" id="PS00107">
    <property type="entry name" value="PROTEIN_KINASE_ATP"/>
    <property type="match status" value="1"/>
</dbReference>
<evidence type="ECO:0000256" key="1">
    <source>
        <dbReference type="ARBA" id="ARBA00004479"/>
    </source>
</evidence>
<dbReference type="PANTHER" id="PTHR48056">
    <property type="entry name" value="LRR RECEPTOR-LIKE SERINE/THREONINE-PROTEIN KINASE-RELATED"/>
    <property type="match status" value="1"/>
</dbReference>
<accession>A0A9Q0QPS1</accession>
<keyword evidence="14 20" id="KW-0472">Membrane</keyword>
<evidence type="ECO:0000256" key="8">
    <source>
        <dbReference type="ARBA" id="ARBA00022729"/>
    </source>
</evidence>
<evidence type="ECO:0000256" key="3">
    <source>
        <dbReference type="ARBA" id="ARBA00022527"/>
    </source>
</evidence>
<keyword evidence="6" id="KW-0808">Transferase</keyword>
<dbReference type="InterPro" id="IPR032675">
    <property type="entry name" value="LRR_dom_sf"/>
</dbReference>
<evidence type="ECO:0000256" key="10">
    <source>
        <dbReference type="ARBA" id="ARBA00022741"/>
    </source>
</evidence>
<dbReference type="SUPFAM" id="SSF52058">
    <property type="entry name" value="L domain-like"/>
    <property type="match status" value="1"/>
</dbReference>
<dbReference type="Pfam" id="PF08263">
    <property type="entry name" value="LRRNT_2"/>
    <property type="match status" value="1"/>
</dbReference>
<evidence type="ECO:0000256" key="16">
    <source>
        <dbReference type="ARBA" id="ARBA00023180"/>
    </source>
</evidence>
<dbReference type="PRINTS" id="PR00019">
    <property type="entry name" value="LEURICHRPT"/>
</dbReference>
<dbReference type="GO" id="GO:0005524">
    <property type="term" value="F:ATP binding"/>
    <property type="evidence" value="ECO:0007669"/>
    <property type="project" value="UniProtKB-UniRule"/>
</dbReference>
<name>A0A9Q0QPS1_9MAGN</name>
<keyword evidence="24" id="KW-1185">Reference proteome</keyword>
<keyword evidence="12 19" id="KW-0067">ATP-binding</keyword>
<comment type="caution">
    <text evidence="23">The sequence shown here is derived from an EMBL/GenBank/DDBJ whole genome shotgun (WGS) entry which is preliminary data.</text>
</comment>
<organism evidence="23 24">
    <name type="scientific">Protea cynaroides</name>
    <dbReference type="NCBI Taxonomy" id="273540"/>
    <lineage>
        <taxon>Eukaryota</taxon>
        <taxon>Viridiplantae</taxon>
        <taxon>Streptophyta</taxon>
        <taxon>Embryophyta</taxon>
        <taxon>Tracheophyta</taxon>
        <taxon>Spermatophyta</taxon>
        <taxon>Magnoliopsida</taxon>
        <taxon>Proteales</taxon>
        <taxon>Proteaceae</taxon>
        <taxon>Protea</taxon>
    </lineage>
</organism>
<dbReference type="FunFam" id="3.80.10.10:FF:000041">
    <property type="entry name" value="LRR receptor-like serine/threonine-protein kinase ERECTA"/>
    <property type="match status" value="1"/>
</dbReference>
<evidence type="ECO:0000256" key="11">
    <source>
        <dbReference type="ARBA" id="ARBA00022777"/>
    </source>
</evidence>
<sequence>MASFISFMLEIVVVWASFSIVSPVTIALASESSSSEAKALFNWKASGNHFPDSWNATDTSPCQWDGINCNAAGRVTKIELSFYNISAKLNRLNFSSFQYLFHLDLTANSLYGSIPDNIGTNLSSIDLGNNKLSGSIPRQMGNLINLIRLDLGNNRLSGSIPRQMGNLINLVWLDLGNNKLSGSIPAQMGNLVSLNELQLRSNKLSGLIPPQMRNLQNLYMLDLSNNRLNDQIPMEIGEMEQLKLLNLSHNKLYGPIPAKMWKHNSSCMEFDLSYNDLEAPSEYLYGKCSVPPYKSSFRRLEGKILIIAYLSTIIPIALVLVAVKLLSRQRLKTSVIDARAQKNGDIFSIWNYDGTIAYSDIMKATEEFDIKYCIGTGGSGSVYIAKLPTGKVVAVKKLHHHHFEVEEKAYEESFINEIHVLTRMRHRNIVKLYGYCSHARCKFLIFEYIEKGSLADILGIEAEAVEFNWKKRLNVIKGVSHALSYLHHDCTPPLIHRDISSNNILLDANLEPHVADFGTARFLNPESSNRTILAGTYGYIAPELAYTMVVTEKCDVYSFGVLILETIMGRHPGELISLFSLPNAKDVILKDMLDPRLPLPTQLVAQDLNFSMMIAIACLHTNPKSRPTMQYISQELGSPMNSHSDVFQ</sequence>
<dbReference type="Gene3D" id="3.30.200.20">
    <property type="entry name" value="Phosphorylase Kinase, domain 1"/>
    <property type="match status" value="1"/>
</dbReference>
<keyword evidence="11" id="KW-0418">Kinase</keyword>
<dbReference type="Gene3D" id="1.10.510.10">
    <property type="entry name" value="Transferase(Phosphotransferase) domain 1"/>
    <property type="match status" value="1"/>
</dbReference>
<keyword evidence="15" id="KW-0675">Receptor</keyword>
<evidence type="ECO:0000256" key="12">
    <source>
        <dbReference type="ARBA" id="ARBA00022840"/>
    </source>
</evidence>
<dbReference type="SMART" id="SM00369">
    <property type="entry name" value="LRR_TYP"/>
    <property type="match status" value="3"/>
</dbReference>
<evidence type="ECO:0000313" key="24">
    <source>
        <dbReference type="Proteomes" id="UP001141806"/>
    </source>
</evidence>
<gene>
    <name evidence="23" type="ORF">NE237_019329</name>
</gene>
<dbReference type="Pfam" id="PF13855">
    <property type="entry name" value="LRR_8"/>
    <property type="match status" value="2"/>
</dbReference>
<comment type="catalytic activity">
    <reaction evidence="17">
        <text>L-threonyl-[protein] + ATP = O-phospho-L-threonyl-[protein] + ADP + H(+)</text>
        <dbReference type="Rhea" id="RHEA:46608"/>
        <dbReference type="Rhea" id="RHEA-COMP:11060"/>
        <dbReference type="Rhea" id="RHEA-COMP:11605"/>
        <dbReference type="ChEBI" id="CHEBI:15378"/>
        <dbReference type="ChEBI" id="CHEBI:30013"/>
        <dbReference type="ChEBI" id="CHEBI:30616"/>
        <dbReference type="ChEBI" id="CHEBI:61977"/>
        <dbReference type="ChEBI" id="CHEBI:456216"/>
        <dbReference type="EC" id="2.7.11.1"/>
    </reaction>
</comment>
<dbReference type="InterPro" id="IPR017441">
    <property type="entry name" value="Protein_kinase_ATP_BS"/>
</dbReference>
<evidence type="ECO:0000256" key="4">
    <source>
        <dbReference type="ARBA" id="ARBA00022553"/>
    </source>
</evidence>
<comment type="catalytic activity">
    <reaction evidence="18">
        <text>L-seryl-[protein] + ATP = O-phospho-L-seryl-[protein] + ADP + H(+)</text>
        <dbReference type="Rhea" id="RHEA:17989"/>
        <dbReference type="Rhea" id="RHEA-COMP:9863"/>
        <dbReference type="Rhea" id="RHEA-COMP:11604"/>
        <dbReference type="ChEBI" id="CHEBI:15378"/>
        <dbReference type="ChEBI" id="CHEBI:29999"/>
        <dbReference type="ChEBI" id="CHEBI:30616"/>
        <dbReference type="ChEBI" id="CHEBI:83421"/>
        <dbReference type="ChEBI" id="CHEBI:456216"/>
        <dbReference type="EC" id="2.7.11.1"/>
    </reaction>
</comment>
<dbReference type="Pfam" id="PF00069">
    <property type="entry name" value="Pkinase"/>
    <property type="match status" value="1"/>
</dbReference>
<comment type="subcellular location">
    <subcellularLocation>
        <location evidence="1">Membrane</location>
        <topology evidence="1">Single-pass type I membrane protein</topology>
    </subcellularLocation>
</comment>
<keyword evidence="10 19" id="KW-0547">Nucleotide-binding</keyword>
<dbReference type="GO" id="GO:0004674">
    <property type="term" value="F:protein serine/threonine kinase activity"/>
    <property type="evidence" value="ECO:0007669"/>
    <property type="project" value="UniProtKB-KW"/>
</dbReference>
<evidence type="ECO:0000256" key="13">
    <source>
        <dbReference type="ARBA" id="ARBA00022989"/>
    </source>
</evidence>
<evidence type="ECO:0000256" key="17">
    <source>
        <dbReference type="ARBA" id="ARBA00047899"/>
    </source>
</evidence>
<feature type="domain" description="Protein kinase" evidence="22">
    <location>
        <begin position="368"/>
        <end position="646"/>
    </location>
</feature>
<dbReference type="Proteomes" id="UP001141806">
    <property type="component" value="Unassembled WGS sequence"/>
</dbReference>
<evidence type="ECO:0000313" key="23">
    <source>
        <dbReference type="EMBL" id="KAJ4967480.1"/>
    </source>
</evidence>
<dbReference type="GO" id="GO:0016020">
    <property type="term" value="C:membrane"/>
    <property type="evidence" value="ECO:0007669"/>
    <property type="project" value="UniProtKB-SubCell"/>
</dbReference>
<keyword evidence="13 20" id="KW-1133">Transmembrane helix</keyword>
<dbReference type="PROSITE" id="PS50011">
    <property type="entry name" value="PROTEIN_KINASE_DOM"/>
    <property type="match status" value="1"/>
</dbReference>
<dbReference type="EC" id="2.7.11.1" evidence="2"/>
<dbReference type="FunFam" id="1.10.510.10:FF:000445">
    <property type="entry name" value="MDIS1-interacting receptor like kinase 2"/>
    <property type="match status" value="1"/>
</dbReference>
<dbReference type="FunFam" id="3.30.200.20:FF:000309">
    <property type="entry name" value="Leucine-rich repeat receptor protein kinase MSP1"/>
    <property type="match status" value="1"/>
</dbReference>
<dbReference type="InterPro" id="IPR008266">
    <property type="entry name" value="Tyr_kinase_AS"/>
</dbReference>
<feature type="binding site" evidence="19">
    <location>
        <position position="397"/>
    </location>
    <ligand>
        <name>ATP</name>
        <dbReference type="ChEBI" id="CHEBI:30616"/>
    </ligand>
</feature>
<keyword evidence="4" id="KW-0597">Phosphoprotein</keyword>
<dbReference type="Gene3D" id="3.80.10.10">
    <property type="entry name" value="Ribonuclease Inhibitor"/>
    <property type="match status" value="2"/>
</dbReference>
<dbReference type="PROSITE" id="PS00109">
    <property type="entry name" value="PROTEIN_KINASE_TYR"/>
    <property type="match status" value="1"/>
</dbReference>
<dbReference type="SUPFAM" id="SSF56112">
    <property type="entry name" value="Protein kinase-like (PK-like)"/>
    <property type="match status" value="1"/>
</dbReference>
<evidence type="ECO:0000256" key="19">
    <source>
        <dbReference type="PROSITE-ProRule" id="PRU10141"/>
    </source>
</evidence>
<evidence type="ECO:0000256" key="7">
    <source>
        <dbReference type="ARBA" id="ARBA00022692"/>
    </source>
</evidence>
<dbReference type="GO" id="GO:0033612">
    <property type="term" value="F:receptor serine/threonine kinase binding"/>
    <property type="evidence" value="ECO:0007669"/>
    <property type="project" value="TreeGrafter"/>
</dbReference>
<dbReference type="InterPro" id="IPR003591">
    <property type="entry name" value="Leu-rich_rpt_typical-subtyp"/>
</dbReference>
<dbReference type="InterPro" id="IPR001611">
    <property type="entry name" value="Leu-rich_rpt"/>
</dbReference>
<evidence type="ECO:0000256" key="21">
    <source>
        <dbReference type="SAM" id="SignalP"/>
    </source>
</evidence>
<evidence type="ECO:0000256" key="18">
    <source>
        <dbReference type="ARBA" id="ARBA00048679"/>
    </source>
</evidence>
<evidence type="ECO:0000256" key="2">
    <source>
        <dbReference type="ARBA" id="ARBA00012513"/>
    </source>
</evidence>
<dbReference type="InterPro" id="IPR011009">
    <property type="entry name" value="Kinase-like_dom_sf"/>
</dbReference>